<keyword evidence="1" id="KW-0547">Nucleotide-binding</keyword>
<dbReference type="GO" id="GO:0000724">
    <property type="term" value="P:double-strand break repair via homologous recombination"/>
    <property type="evidence" value="ECO:0007669"/>
    <property type="project" value="TreeGrafter"/>
</dbReference>
<evidence type="ECO:0000256" key="1">
    <source>
        <dbReference type="ARBA" id="ARBA00022741"/>
    </source>
</evidence>
<sequence>MPARPPTSEQRAAVDAFRAGAHLVLQAGAGTGKTTTLTMLGASTRRRGRYLAFNKAIATEARRLFGPNVASSTAHSLAFKAVGHRYHDRLNHPRMATAKLAQSLGITMEVTIGERKLTTAALCYAAQRTVILYCYSADETLARQHVPWLKGIGEEHLHDQLTQLVLPYAQRMWADLQNPGRGRVPFKHDHYLKMWALTRPRLYGDFFLLDEAQDTNPVVEQVFLAQGEHAQLVMVGDSAQAIYGWRGARDVMTGFAGRQLALSHSFRFGDGVAAEANRWLAIAGAPIRLTGSPAVTSRVETVEQPHAILCRTNGGAMAEILTLLGKGRRVALAGRAAVLQSLAEAARDLQAGRRTTHPELLLFASWGEVQDYAEWDPDGRDLLSFVEVIDEHGADVVLDTLSRLAAETHAEVVVSTAHAAKGREWSSVRIADDFPEPVDPENTDLNGEPVPGKIEPGEARLAYVAVTRARHRLDLGGLAWINQHPDGNPGREQQGRAAG</sequence>
<organism evidence="6 7">
    <name type="scientific">Amycolatopsis balhimycina DSM 5908</name>
    <dbReference type="NCBI Taxonomy" id="1081091"/>
    <lineage>
        <taxon>Bacteria</taxon>
        <taxon>Bacillati</taxon>
        <taxon>Actinomycetota</taxon>
        <taxon>Actinomycetes</taxon>
        <taxon>Pseudonocardiales</taxon>
        <taxon>Pseudonocardiaceae</taxon>
        <taxon>Amycolatopsis</taxon>
    </lineage>
</organism>
<evidence type="ECO:0000313" key="6">
    <source>
        <dbReference type="EMBL" id="RSM38380.1"/>
    </source>
</evidence>
<evidence type="ECO:0000259" key="5">
    <source>
        <dbReference type="Pfam" id="PF13361"/>
    </source>
</evidence>
<accession>A0A428W5N1</accession>
<dbReference type="Pfam" id="PF13361">
    <property type="entry name" value="UvrD_C"/>
    <property type="match status" value="1"/>
</dbReference>
<evidence type="ECO:0000313" key="7">
    <source>
        <dbReference type="Proteomes" id="UP000286716"/>
    </source>
</evidence>
<dbReference type="Proteomes" id="UP000286716">
    <property type="component" value="Unassembled WGS sequence"/>
</dbReference>
<protein>
    <submittedName>
        <fullName evidence="6">ATP-dependent helicase</fullName>
    </submittedName>
</protein>
<dbReference type="GO" id="GO:0043138">
    <property type="term" value="F:3'-5' DNA helicase activity"/>
    <property type="evidence" value="ECO:0007669"/>
    <property type="project" value="TreeGrafter"/>
</dbReference>
<dbReference type="InterPro" id="IPR014017">
    <property type="entry name" value="DNA_helicase_UvrD-like_C"/>
</dbReference>
<reference evidence="6 7" key="1">
    <citation type="submission" date="2018-05" db="EMBL/GenBank/DDBJ databases">
        <title>Evolution of GPA BGCs.</title>
        <authorList>
            <person name="Waglechner N."/>
            <person name="Wright G.D."/>
        </authorList>
    </citation>
    <scope>NUCLEOTIDE SEQUENCE [LARGE SCALE GENOMIC DNA]</scope>
    <source>
        <strain evidence="6 7">DSM 5908</strain>
    </source>
</reference>
<dbReference type="InterPro" id="IPR027417">
    <property type="entry name" value="P-loop_NTPase"/>
</dbReference>
<proteinExistence type="predicted"/>
<dbReference type="Pfam" id="PF13245">
    <property type="entry name" value="AAA_19"/>
    <property type="match status" value="1"/>
</dbReference>
<dbReference type="GO" id="GO:0016787">
    <property type="term" value="F:hydrolase activity"/>
    <property type="evidence" value="ECO:0007669"/>
    <property type="project" value="UniProtKB-KW"/>
</dbReference>
<dbReference type="PANTHER" id="PTHR11070">
    <property type="entry name" value="UVRD / RECB / PCRA DNA HELICASE FAMILY MEMBER"/>
    <property type="match status" value="1"/>
</dbReference>
<dbReference type="RefSeq" id="WP_020639414.1">
    <property type="nucleotide sequence ID" value="NZ_QHHU01000058.1"/>
</dbReference>
<dbReference type="OrthoDB" id="5318045at2"/>
<gene>
    <name evidence="6" type="ORF">DMA12_33080</name>
</gene>
<dbReference type="GO" id="GO:0005524">
    <property type="term" value="F:ATP binding"/>
    <property type="evidence" value="ECO:0007669"/>
    <property type="project" value="UniProtKB-KW"/>
</dbReference>
<feature type="domain" description="UvrD-like helicase C-terminal" evidence="5">
    <location>
        <begin position="405"/>
        <end position="473"/>
    </location>
</feature>
<name>A0A428W5N1_AMYBA</name>
<dbReference type="PANTHER" id="PTHR11070:SF30">
    <property type="entry name" value="F-BOX DNA HELICASE 1"/>
    <property type="match status" value="1"/>
</dbReference>
<dbReference type="GO" id="GO:0031297">
    <property type="term" value="P:replication fork processing"/>
    <property type="evidence" value="ECO:0007669"/>
    <property type="project" value="TreeGrafter"/>
</dbReference>
<dbReference type="SUPFAM" id="SSF52540">
    <property type="entry name" value="P-loop containing nucleoside triphosphate hydrolases"/>
    <property type="match status" value="1"/>
</dbReference>
<dbReference type="AlphaFoldDB" id="A0A428W5N1"/>
<evidence type="ECO:0000256" key="2">
    <source>
        <dbReference type="ARBA" id="ARBA00022801"/>
    </source>
</evidence>
<dbReference type="EMBL" id="QHHU01000058">
    <property type="protein sequence ID" value="RSM38380.1"/>
    <property type="molecule type" value="Genomic_DNA"/>
</dbReference>
<evidence type="ECO:0000256" key="3">
    <source>
        <dbReference type="ARBA" id="ARBA00022806"/>
    </source>
</evidence>
<keyword evidence="3 6" id="KW-0347">Helicase</keyword>
<dbReference type="GO" id="GO:0003677">
    <property type="term" value="F:DNA binding"/>
    <property type="evidence" value="ECO:0007669"/>
    <property type="project" value="InterPro"/>
</dbReference>
<dbReference type="InterPro" id="IPR000212">
    <property type="entry name" value="DNA_helicase_UvrD/REP"/>
</dbReference>
<keyword evidence="4" id="KW-0067">ATP-binding</keyword>
<evidence type="ECO:0000256" key="4">
    <source>
        <dbReference type="ARBA" id="ARBA00022840"/>
    </source>
</evidence>
<comment type="caution">
    <text evidence="6">The sequence shown here is derived from an EMBL/GenBank/DDBJ whole genome shotgun (WGS) entry which is preliminary data.</text>
</comment>
<keyword evidence="2" id="KW-0378">Hydrolase</keyword>
<keyword evidence="7" id="KW-1185">Reference proteome</keyword>
<dbReference type="Gene3D" id="3.40.50.300">
    <property type="entry name" value="P-loop containing nucleotide triphosphate hydrolases"/>
    <property type="match status" value="2"/>
</dbReference>